<keyword evidence="3 8" id="KW-0812">Transmembrane</keyword>
<evidence type="ECO:0000256" key="4">
    <source>
        <dbReference type="ARBA" id="ARBA00022989"/>
    </source>
</evidence>
<dbReference type="Gene3D" id="1.10.287.70">
    <property type="match status" value="2"/>
</dbReference>
<name>A0A9X0BY69_9EURO</name>
<feature type="compositionally biased region" description="Polar residues" evidence="9">
    <location>
        <begin position="649"/>
        <end position="668"/>
    </location>
</feature>
<feature type="transmembrane region" description="Helical" evidence="10">
    <location>
        <begin position="126"/>
        <end position="147"/>
    </location>
</feature>
<feature type="region of interest" description="Disordered" evidence="9">
    <location>
        <begin position="649"/>
        <end position="671"/>
    </location>
</feature>
<evidence type="ECO:0000256" key="9">
    <source>
        <dbReference type="SAM" id="MobiDB-lite"/>
    </source>
</evidence>
<reference evidence="12" key="1">
    <citation type="submission" date="2022-12" db="EMBL/GenBank/DDBJ databases">
        <authorList>
            <person name="Petersen C."/>
        </authorList>
    </citation>
    <scope>NUCLEOTIDE SEQUENCE</scope>
    <source>
        <strain evidence="12">IBT 30728</strain>
    </source>
</reference>
<evidence type="ECO:0000256" key="2">
    <source>
        <dbReference type="ARBA" id="ARBA00022448"/>
    </source>
</evidence>
<feature type="transmembrane region" description="Helical" evidence="10">
    <location>
        <begin position="441"/>
        <end position="459"/>
    </location>
</feature>
<accession>A0A9X0BY69</accession>
<feature type="domain" description="Potassium channel" evidence="11">
    <location>
        <begin position="217"/>
        <end position="288"/>
    </location>
</feature>
<feature type="transmembrane region" description="Helical" evidence="10">
    <location>
        <begin position="471"/>
        <end position="490"/>
    </location>
</feature>
<evidence type="ECO:0000256" key="8">
    <source>
        <dbReference type="RuleBase" id="RU003857"/>
    </source>
</evidence>
<evidence type="ECO:0000256" key="1">
    <source>
        <dbReference type="ARBA" id="ARBA00004141"/>
    </source>
</evidence>
<evidence type="ECO:0000256" key="10">
    <source>
        <dbReference type="SAM" id="Phobius"/>
    </source>
</evidence>
<dbReference type="FunFam" id="1.10.287.70:FF:000182">
    <property type="entry name" value="Outward-rectifier potassium channel TOK1"/>
    <property type="match status" value="1"/>
</dbReference>
<evidence type="ECO:0000256" key="6">
    <source>
        <dbReference type="ARBA" id="ARBA00023136"/>
    </source>
</evidence>
<dbReference type="AlphaFoldDB" id="A0A9X0BY69"/>
<evidence type="ECO:0000256" key="7">
    <source>
        <dbReference type="ARBA" id="ARBA00023303"/>
    </source>
</evidence>
<keyword evidence="6 10" id="KW-0472">Membrane</keyword>
<evidence type="ECO:0000313" key="13">
    <source>
        <dbReference type="Proteomes" id="UP001148312"/>
    </source>
</evidence>
<dbReference type="InterPro" id="IPR003280">
    <property type="entry name" value="2pore_dom_K_chnl"/>
</dbReference>
<dbReference type="Pfam" id="PF07885">
    <property type="entry name" value="Ion_trans_2"/>
    <property type="match status" value="2"/>
</dbReference>
<keyword evidence="5 8" id="KW-0406">Ion transport</keyword>
<dbReference type="GeneID" id="81623814"/>
<gene>
    <name evidence="12" type="ORF">N7539_003963</name>
</gene>
<dbReference type="Proteomes" id="UP001148312">
    <property type="component" value="Unassembled WGS sequence"/>
</dbReference>
<dbReference type="EMBL" id="JAPWDQ010000004">
    <property type="protein sequence ID" value="KAJ5489073.1"/>
    <property type="molecule type" value="Genomic_DNA"/>
</dbReference>
<keyword evidence="4 10" id="KW-1133">Transmembrane helix</keyword>
<feature type="transmembrane region" description="Helical" evidence="10">
    <location>
        <begin position="42"/>
        <end position="69"/>
    </location>
</feature>
<comment type="caution">
    <text evidence="12">The sequence shown here is derived from an EMBL/GenBank/DDBJ whole genome shotgun (WGS) entry which is preliminary data.</text>
</comment>
<keyword evidence="2 8" id="KW-0813">Transport</keyword>
<feature type="transmembrane region" description="Helical" evidence="10">
    <location>
        <begin position="265"/>
        <end position="284"/>
    </location>
</feature>
<evidence type="ECO:0000313" key="12">
    <source>
        <dbReference type="EMBL" id="KAJ5489073.1"/>
    </source>
</evidence>
<dbReference type="PANTHER" id="PTHR11003:SF342">
    <property type="entry name" value="OUTWARD-RECTIFIER POTASSIUM CHANNEL TOK1"/>
    <property type="match status" value="1"/>
</dbReference>
<evidence type="ECO:0000256" key="3">
    <source>
        <dbReference type="ARBA" id="ARBA00022692"/>
    </source>
</evidence>
<feature type="domain" description="Potassium channel" evidence="11">
    <location>
        <begin position="425"/>
        <end position="494"/>
    </location>
</feature>
<comment type="subcellular location">
    <subcellularLocation>
        <location evidence="1">Membrane</location>
        <topology evidence="1">Multi-pass membrane protein</topology>
    </subcellularLocation>
</comment>
<evidence type="ECO:0000259" key="11">
    <source>
        <dbReference type="Pfam" id="PF07885"/>
    </source>
</evidence>
<feature type="transmembrane region" description="Helical" evidence="10">
    <location>
        <begin position="210"/>
        <end position="228"/>
    </location>
</feature>
<dbReference type="PANTHER" id="PTHR11003">
    <property type="entry name" value="POTASSIUM CHANNEL, SUBFAMILY K"/>
    <property type="match status" value="1"/>
</dbReference>
<feature type="transmembrane region" description="Helical" evidence="10">
    <location>
        <begin position="416"/>
        <end position="435"/>
    </location>
</feature>
<dbReference type="PRINTS" id="PR01333">
    <property type="entry name" value="2POREKCHANEL"/>
</dbReference>
<keyword evidence="7 8" id="KW-0407">Ion channel</keyword>
<dbReference type="GO" id="GO:0015271">
    <property type="term" value="F:outward rectifier potassium channel activity"/>
    <property type="evidence" value="ECO:0007669"/>
    <property type="project" value="TreeGrafter"/>
</dbReference>
<dbReference type="GO" id="GO:0022841">
    <property type="term" value="F:potassium ion leak channel activity"/>
    <property type="evidence" value="ECO:0007669"/>
    <property type="project" value="TreeGrafter"/>
</dbReference>
<comment type="similarity">
    <text evidence="8">Belongs to the two pore domain potassium channel (TC 1.A.1.8) family.</text>
</comment>
<reference evidence="12" key="2">
    <citation type="journal article" date="2023" name="IMA Fungus">
        <title>Comparative genomic study of the Penicillium genus elucidates a diverse pangenome and 15 lateral gene transfer events.</title>
        <authorList>
            <person name="Petersen C."/>
            <person name="Sorensen T."/>
            <person name="Nielsen M.R."/>
            <person name="Sondergaard T.E."/>
            <person name="Sorensen J.L."/>
            <person name="Fitzpatrick D.A."/>
            <person name="Frisvad J.C."/>
            <person name="Nielsen K.L."/>
        </authorList>
    </citation>
    <scope>NUCLEOTIDE SEQUENCE</scope>
    <source>
        <strain evidence="12">IBT 30728</strain>
    </source>
</reference>
<evidence type="ECO:0000256" key="5">
    <source>
        <dbReference type="ARBA" id="ARBA00023065"/>
    </source>
</evidence>
<dbReference type="RefSeq" id="XP_056791106.1">
    <property type="nucleotide sequence ID" value="XM_056933565.1"/>
</dbReference>
<organism evidence="12 13">
    <name type="scientific">Penicillium diatomitis</name>
    <dbReference type="NCBI Taxonomy" id="2819901"/>
    <lineage>
        <taxon>Eukaryota</taxon>
        <taxon>Fungi</taxon>
        <taxon>Dikarya</taxon>
        <taxon>Ascomycota</taxon>
        <taxon>Pezizomycotina</taxon>
        <taxon>Eurotiomycetes</taxon>
        <taxon>Eurotiomycetidae</taxon>
        <taxon>Eurotiales</taxon>
        <taxon>Aspergillaceae</taxon>
        <taxon>Penicillium</taxon>
    </lineage>
</organism>
<feature type="transmembrane region" description="Helical" evidence="10">
    <location>
        <begin position="168"/>
        <end position="190"/>
    </location>
</feature>
<dbReference type="SUPFAM" id="SSF81324">
    <property type="entry name" value="Voltage-gated potassium channels"/>
    <property type="match status" value="2"/>
</dbReference>
<proteinExistence type="inferred from homology"/>
<dbReference type="GO" id="GO:0005886">
    <property type="term" value="C:plasma membrane"/>
    <property type="evidence" value="ECO:0007669"/>
    <property type="project" value="TreeGrafter"/>
</dbReference>
<protein>
    <recommendedName>
        <fullName evidence="11">Potassium channel domain-containing protein</fullName>
    </recommendedName>
</protein>
<sequence length="748" mass="84497">MNVEFPRAAAAANAAASELLIWERLLSKFQMRPAEDDEPQSWWIASTAIPLVAAATGPLANVMSIVALVSPWRNKIISSDIGRAGTTIQHGFNDPHWVLALNAVSLFWGVVGNVFLLFNFTQVVRYIIALPVTIFSWFLATFILCGLTASMSIYSPPIPPDELYSQPYWSAVIAAVLYFVLATLLMINMLGYFLGKYPQHFSLTEDQRTLILQMTAFVIWLLIGAAIFQRVLGIAFADALYFCDITVLTLGFGDIVPKSSVGKGLIWPYAVIGIVMLGLVVGSIHQFAREVHYDNVVRKHIESKRQATFDRSVTIEQVRNDPNIQLQNVKFVGDHGPPPSIDQLHLRRTVSRTAHQHDHHNGHESHRRHGPIQTTINTLTSARRPRLLVMREEKDRFIAMRKIQDETMQFRRWNDLFISVIAYAIVWTGGALVFWRLEDMSYFNGLYFCFCSLITIGYGDFTPKSNAGRPFFVVWSLIAIPTMTMLISQMSDTVVAAYKRSTGKFSDYFVLPQSVVYKEAISRIPFLRKWLLAHQEKKRLERGFEVGAEADSRDGMAAEADSRDGMAAVSSPSQEQAPVVPLRSRSSGGHLLRTIEELASDANPSPYELAQRLAFAIRRTTQDAKEVKHKRYTYEEWVEFTRLIQFTNPRSRPTSYSDPSGSSQQPSASLDEDEYGVLNWDWIGEDSPMLARQSEPEWILDRLCESLVRYVATQEKASILSRGETDDAAEEFTLKKERDLGIEDTEDT</sequence>
<dbReference type="GO" id="GO:0030322">
    <property type="term" value="P:stabilization of membrane potential"/>
    <property type="evidence" value="ECO:0007669"/>
    <property type="project" value="TreeGrafter"/>
</dbReference>
<feature type="transmembrane region" description="Helical" evidence="10">
    <location>
        <begin position="97"/>
        <end position="120"/>
    </location>
</feature>
<keyword evidence="13" id="KW-1185">Reference proteome</keyword>
<dbReference type="InterPro" id="IPR013099">
    <property type="entry name" value="K_chnl_dom"/>
</dbReference>